<proteinExistence type="predicted"/>
<dbReference type="Gene3D" id="3.10.180.10">
    <property type="entry name" value="2,3-Dihydroxybiphenyl 1,2-Dioxygenase, domain 1"/>
    <property type="match status" value="1"/>
</dbReference>
<dbReference type="InterPro" id="IPR037523">
    <property type="entry name" value="VOC_core"/>
</dbReference>
<dbReference type="SUPFAM" id="SSF54593">
    <property type="entry name" value="Glyoxalase/Bleomycin resistance protein/Dihydroxybiphenyl dioxygenase"/>
    <property type="match status" value="1"/>
</dbReference>
<organism evidence="2 3">
    <name type="scientific">Oceanobacillus oncorhynchi</name>
    <dbReference type="NCBI Taxonomy" id="545501"/>
    <lineage>
        <taxon>Bacteria</taxon>
        <taxon>Bacillati</taxon>
        <taxon>Bacillota</taxon>
        <taxon>Bacilli</taxon>
        <taxon>Bacillales</taxon>
        <taxon>Bacillaceae</taxon>
        <taxon>Oceanobacillus</taxon>
    </lineage>
</organism>
<keyword evidence="3" id="KW-1185">Reference proteome</keyword>
<dbReference type="CDD" id="cd07246">
    <property type="entry name" value="VOC_like"/>
    <property type="match status" value="1"/>
</dbReference>
<reference evidence="2 3" key="1">
    <citation type="submission" date="2014-11" db="EMBL/GenBank/DDBJ databases">
        <authorList>
            <person name="Urmite Genomes Urmite Genomes"/>
        </authorList>
    </citation>
    <scope>NUCLEOTIDE SEQUENCE [LARGE SCALE GENOMIC DNA]</scope>
    <source>
        <strain evidence="2 3">Oc5</strain>
    </source>
</reference>
<dbReference type="EMBL" id="CDGG01000001">
    <property type="protein sequence ID" value="CEI83020.1"/>
    <property type="molecule type" value="Genomic_DNA"/>
</dbReference>
<dbReference type="PROSITE" id="PS51819">
    <property type="entry name" value="VOC"/>
    <property type="match status" value="1"/>
</dbReference>
<evidence type="ECO:0000313" key="3">
    <source>
        <dbReference type="Proteomes" id="UP000040453"/>
    </source>
</evidence>
<dbReference type="RefSeq" id="WP_212928292.1">
    <property type="nucleotide sequence ID" value="NZ_CAXOIH010000011.1"/>
</dbReference>
<name>A0A0A1MCD4_9BACI</name>
<accession>A0A0A1MCD4</accession>
<dbReference type="Pfam" id="PF00903">
    <property type="entry name" value="Glyoxalase"/>
    <property type="match status" value="1"/>
</dbReference>
<dbReference type="STRING" id="545501.BN997_02909"/>
<dbReference type="AlphaFoldDB" id="A0A0A1MCD4"/>
<dbReference type="InterPro" id="IPR004360">
    <property type="entry name" value="Glyas_Fos-R_dOase_dom"/>
</dbReference>
<dbReference type="InterPro" id="IPR029068">
    <property type="entry name" value="Glyas_Bleomycin-R_OHBP_Dase"/>
</dbReference>
<feature type="domain" description="VOC" evidence="1">
    <location>
        <begin position="1"/>
        <end position="126"/>
    </location>
</feature>
<evidence type="ECO:0000313" key="2">
    <source>
        <dbReference type="EMBL" id="CEI83020.1"/>
    </source>
</evidence>
<evidence type="ECO:0000259" key="1">
    <source>
        <dbReference type="PROSITE" id="PS51819"/>
    </source>
</evidence>
<dbReference type="Proteomes" id="UP000040453">
    <property type="component" value="Unassembled WGS sequence"/>
</dbReference>
<protein>
    <submittedName>
        <fullName evidence="2">Glyoxalase-like domain protein</fullName>
    </submittedName>
</protein>
<gene>
    <name evidence="2" type="ORF">BN997_02909</name>
</gene>
<sequence>MINGVEFDFVVKDSKAALAQYKSIFDVEVVEETNFKAGNNEAVFTIYGTRFHMLDENPEYQLFAPKEGETQSFWFNIAVPDIQETYEKAMAANATEIQPVTRMEEMGISNAMFADSYGYVWMLHEIHREVSFEERVDILSKDFE</sequence>